<keyword evidence="1" id="KW-0732">Signal</keyword>
<feature type="chain" id="PRO_5011522171" description="Secreted protein" evidence="1">
    <location>
        <begin position="27"/>
        <end position="161"/>
    </location>
</feature>
<gene>
    <name evidence="2" type="ORF">SAMN04487904_101310</name>
</gene>
<reference evidence="3" key="1">
    <citation type="submission" date="2016-10" db="EMBL/GenBank/DDBJ databases">
        <authorList>
            <person name="Varghese N."/>
            <person name="Submissions S."/>
        </authorList>
    </citation>
    <scope>NUCLEOTIDE SEQUENCE [LARGE SCALE GENOMIC DNA]</scope>
    <source>
        <strain evidence="3">DSM 45501</strain>
    </source>
</reference>
<organism evidence="2 3">
    <name type="scientific">Actinopolyspora righensis</name>
    <dbReference type="NCBI Taxonomy" id="995060"/>
    <lineage>
        <taxon>Bacteria</taxon>
        <taxon>Bacillati</taxon>
        <taxon>Actinomycetota</taxon>
        <taxon>Actinomycetes</taxon>
        <taxon>Actinopolysporales</taxon>
        <taxon>Actinopolysporaceae</taxon>
        <taxon>Actinopolyspora</taxon>
        <taxon>Actinopolyspora alba group</taxon>
    </lineage>
</organism>
<evidence type="ECO:0008006" key="4">
    <source>
        <dbReference type="Google" id="ProtNLM"/>
    </source>
</evidence>
<evidence type="ECO:0000256" key="1">
    <source>
        <dbReference type="SAM" id="SignalP"/>
    </source>
</evidence>
<protein>
    <recommendedName>
        <fullName evidence="4">Secreted protein</fullName>
    </recommendedName>
</protein>
<keyword evidence="3" id="KW-1185">Reference proteome</keyword>
<dbReference type="AlphaFoldDB" id="A0A1I6X7R8"/>
<accession>A0A1I6X7R8</accession>
<dbReference type="EMBL" id="FPAT01000001">
    <property type="protein sequence ID" value="SFT34350.1"/>
    <property type="molecule type" value="Genomic_DNA"/>
</dbReference>
<evidence type="ECO:0000313" key="2">
    <source>
        <dbReference type="EMBL" id="SFT34350.1"/>
    </source>
</evidence>
<evidence type="ECO:0000313" key="3">
    <source>
        <dbReference type="Proteomes" id="UP000199165"/>
    </source>
</evidence>
<name>A0A1I6X7R8_9ACTN</name>
<proteinExistence type="predicted"/>
<dbReference type="Proteomes" id="UP000199165">
    <property type="component" value="Unassembled WGS sequence"/>
</dbReference>
<feature type="signal peptide" evidence="1">
    <location>
        <begin position="1"/>
        <end position="26"/>
    </location>
</feature>
<sequence length="161" mass="17605">MSITTKTLSALSLAALTLTAPAAVQAAERPPSPQRGVTALMSVHNESYSAKYVDINNVKCLYDDGEQGSNVSIFEGWYGVNESYPTSGPGQYIERKLSGECAKSSASFEVNFAKVGWVKIKTSETKGYHVVKNTNKKRIDVDITPYSGYPHYTQRIEVSVD</sequence>
<dbReference type="RefSeq" id="WP_092972954.1">
    <property type="nucleotide sequence ID" value="NZ_FPAT01000001.1"/>
</dbReference>